<dbReference type="AlphaFoldDB" id="A0A1H3VIJ6"/>
<dbReference type="EMBL" id="FNQY01000001">
    <property type="protein sequence ID" value="SDZ74599.1"/>
    <property type="molecule type" value="Genomic_DNA"/>
</dbReference>
<keyword evidence="2" id="KW-1185">Reference proteome</keyword>
<evidence type="ECO:0000313" key="2">
    <source>
        <dbReference type="Proteomes" id="UP000199041"/>
    </source>
</evidence>
<dbReference type="RefSeq" id="WP_091392190.1">
    <property type="nucleotide sequence ID" value="NZ_FNQY01000001.1"/>
</dbReference>
<reference evidence="1 2" key="1">
    <citation type="submission" date="2016-10" db="EMBL/GenBank/DDBJ databases">
        <authorList>
            <person name="de Groot N.N."/>
        </authorList>
    </citation>
    <scope>NUCLEOTIDE SEQUENCE [LARGE SCALE GENOMIC DNA]</scope>
    <source>
        <strain evidence="1 2">Vu-144</strain>
    </source>
</reference>
<name>A0A1H3VIJ6_9BACT</name>
<sequence length="275" mass="31308">MNTKGKTLSTKSASLIKHFNDLNQHAFTLSEAIALLGASSNEAVRKLVRDMVKRGLLLRLKDGIYWIIPYEQDATNYFPNVHLVAGYFVGGSNYYVGYYSALELHGVITQPSMVELVVVDKQIKPSSLKSGGNQFRFIYHNETHFFGVKHIWIDSYNKVACSDLEKTFIDCLFKPDIGSGIYEIAEALYKVKDKIDYEKLFLYSKKFGTQAVIKRLGFLLELIGIENGILEKLQKLKTQSFTLLEPSYEKKGRFITNWSIQQNIDTDDIVSSIFT</sequence>
<dbReference type="Proteomes" id="UP000199041">
    <property type="component" value="Unassembled WGS sequence"/>
</dbReference>
<dbReference type="STRING" id="551991.SAMN05192529_101172"/>
<accession>A0A1H3VIJ6</accession>
<proteinExistence type="predicted"/>
<gene>
    <name evidence="1" type="ORF">SAMN05192529_101172</name>
</gene>
<evidence type="ECO:0000313" key="1">
    <source>
        <dbReference type="EMBL" id="SDZ74599.1"/>
    </source>
</evidence>
<dbReference type="OrthoDB" id="3240019at2"/>
<protein>
    <submittedName>
        <fullName evidence="1">Transcriptional regulator, predicted component of viral defense system</fullName>
    </submittedName>
</protein>
<organism evidence="1 2">
    <name type="scientific">Arachidicoccus rhizosphaerae</name>
    <dbReference type="NCBI Taxonomy" id="551991"/>
    <lineage>
        <taxon>Bacteria</taxon>
        <taxon>Pseudomonadati</taxon>
        <taxon>Bacteroidota</taxon>
        <taxon>Chitinophagia</taxon>
        <taxon>Chitinophagales</taxon>
        <taxon>Chitinophagaceae</taxon>
        <taxon>Arachidicoccus</taxon>
    </lineage>
</organism>